<feature type="repeat" description="TPR" evidence="8">
    <location>
        <begin position="236"/>
        <end position="269"/>
    </location>
</feature>
<evidence type="ECO:0000259" key="9">
    <source>
        <dbReference type="Pfam" id="PF13844"/>
    </source>
</evidence>
<dbReference type="EC" id="2.4.1.255" evidence="3"/>
<dbReference type="Proteomes" id="UP001206572">
    <property type="component" value="Unassembled WGS sequence"/>
</dbReference>
<keyword evidence="5" id="KW-0808">Transferase</keyword>
<evidence type="ECO:0000256" key="6">
    <source>
        <dbReference type="ARBA" id="ARBA00022737"/>
    </source>
</evidence>
<dbReference type="Pfam" id="PF13432">
    <property type="entry name" value="TPR_16"/>
    <property type="match status" value="2"/>
</dbReference>
<dbReference type="Gene3D" id="3.40.50.11380">
    <property type="match status" value="1"/>
</dbReference>
<comment type="similarity">
    <text evidence="2">Belongs to the glycosyltransferase 41 family. O-GlcNAc transferase subfamily.</text>
</comment>
<gene>
    <name evidence="10" type="ORF">NX780_13290</name>
</gene>
<protein>
    <recommendedName>
        <fullName evidence="3">protein O-GlcNAc transferase</fullName>
        <ecNumber evidence="3">2.4.1.255</ecNumber>
    </recommendedName>
</protein>
<comment type="caution">
    <text evidence="10">The sequence shown here is derived from an EMBL/GenBank/DDBJ whole genome shotgun (WGS) entry which is preliminary data.</text>
</comment>
<feature type="domain" description="O-GlcNAc transferase C-terminal" evidence="9">
    <location>
        <begin position="521"/>
        <end position="689"/>
    </location>
</feature>
<keyword evidence="7 8" id="KW-0802">TPR repeat</keyword>
<dbReference type="SUPFAM" id="SSF48452">
    <property type="entry name" value="TPR-like"/>
    <property type="match status" value="1"/>
</dbReference>
<feature type="repeat" description="TPR" evidence="8">
    <location>
        <begin position="270"/>
        <end position="303"/>
    </location>
</feature>
<dbReference type="PANTHER" id="PTHR44835">
    <property type="entry name" value="UDP-N-ACETYLGLUCOSAMINE--PEPTIDE N-ACETYLGLUCOSAMINYLTRANSFERASE SPINDLY-RELATED"/>
    <property type="match status" value="1"/>
</dbReference>
<feature type="domain" description="O-GlcNAc transferase C-terminal" evidence="9">
    <location>
        <begin position="351"/>
        <end position="500"/>
    </location>
</feature>
<dbReference type="PANTHER" id="PTHR44835:SF1">
    <property type="entry name" value="PROTEIN O-GLCNAC TRANSFERASE"/>
    <property type="match status" value="1"/>
</dbReference>
<dbReference type="InterPro" id="IPR019734">
    <property type="entry name" value="TPR_rpt"/>
</dbReference>
<organism evidence="10 11">
    <name type="scientific">Massilia agri</name>
    <dbReference type="NCBI Taxonomy" id="1886785"/>
    <lineage>
        <taxon>Bacteria</taxon>
        <taxon>Pseudomonadati</taxon>
        <taxon>Pseudomonadota</taxon>
        <taxon>Betaproteobacteria</taxon>
        <taxon>Burkholderiales</taxon>
        <taxon>Oxalobacteraceae</taxon>
        <taxon>Telluria group</taxon>
        <taxon>Massilia</taxon>
    </lineage>
</organism>
<dbReference type="PROSITE" id="PS50005">
    <property type="entry name" value="TPR"/>
    <property type="match status" value="3"/>
</dbReference>
<dbReference type="Pfam" id="PF13181">
    <property type="entry name" value="TPR_8"/>
    <property type="match status" value="1"/>
</dbReference>
<sequence>MHESTQSPGDEAIRLADAAMQSAQLEAASGRSDRARDLYQAVLSLIPDHAGAHLGLAGLARTAGRLSEAIAHFAAALQAAPDQESHWLAYIEALIAAREFAAAQDVLQLGREHGLGGEAVDAMAGLLAASSAPDADAIDEAAALFACGRLDAAEDAAHALAERFPGHPFGFKLLGAVLHLRGDLPGAIAAMDRALAHGADDAETVSNLGMLLKQARRLPEAELVLRRGIALQPDSASAHNNLAVLLAEMGRLEQAHASAARASALDPSHEQAANTLGAVLARLGRSSEAVATYRHVLALRPDHAAAHSNMLFSMSQMEGIAPATLFEAHREFGRRLEARLGTPRGWDNTREPERPLRIGFVSGDLRNHAVTSFVEPILQRLANRPGTLLFAYYTYPAQDAVSMRLRGYMEKWVDAALLDDDALDAAIRADAIDILIDLSGHTAHNRLPVFARKPAPLQATWIGYPFSTGLAAMDYYLADRFILPPGKFDHLFSEKLLHLPVVSPFQPDPDAPGLAPLPALRNGHVTFGSFNRISKISREVMATWGRLLRAVDGAHLLVAGMPEGGGHAQLLVWLGEEGIDAARVRFHPRTGMHDYLALHGQVDINLDTFPYSGGTTSLHALYMGVPTLTLAGETSAGRQTACILEHKKLPQFIAVDADDFIAKGVAACADLTALAALRADMRSRFPASSSIELEHVTNGFENAMRLIWRRWCAGLPAAPLTARIVLPPPTSIR</sequence>
<reference evidence="10 11" key="1">
    <citation type="submission" date="2022-08" db="EMBL/GenBank/DDBJ databases">
        <title>Reclassification of Massilia species as members of the genera Telluria, Duganella, Pseudoduganella, Mokoshia gen. nov. and Zemynaea gen. nov. using orthogonal and non-orthogonal genome-based approaches.</title>
        <authorList>
            <person name="Bowman J.P."/>
        </authorList>
    </citation>
    <scope>NUCLEOTIDE SEQUENCE [LARGE SCALE GENOMIC DNA]</scope>
    <source>
        <strain evidence="10 11">JCM 31661</strain>
    </source>
</reference>
<evidence type="ECO:0000313" key="10">
    <source>
        <dbReference type="EMBL" id="MCS0597321.1"/>
    </source>
</evidence>
<dbReference type="Gene3D" id="1.25.40.10">
    <property type="entry name" value="Tetratricopeptide repeat domain"/>
    <property type="match status" value="4"/>
</dbReference>
<keyword evidence="4" id="KW-0328">Glycosyltransferase</keyword>
<name>A0ABT2AM47_9BURK</name>
<dbReference type="EMBL" id="JANUHA010000008">
    <property type="protein sequence ID" value="MCS0597321.1"/>
    <property type="molecule type" value="Genomic_DNA"/>
</dbReference>
<dbReference type="InterPro" id="IPR029489">
    <property type="entry name" value="OGT/SEC/SPY_C"/>
</dbReference>
<keyword evidence="11" id="KW-1185">Reference proteome</keyword>
<evidence type="ECO:0000256" key="5">
    <source>
        <dbReference type="ARBA" id="ARBA00022679"/>
    </source>
</evidence>
<dbReference type="InterPro" id="IPR011990">
    <property type="entry name" value="TPR-like_helical_dom_sf"/>
</dbReference>
<dbReference type="InterPro" id="IPR051939">
    <property type="entry name" value="Glycosyltr_41/O-GlcNAc_trsf"/>
</dbReference>
<dbReference type="Gene3D" id="3.40.50.2000">
    <property type="entry name" value="Glycogen Phosphorylase B"/>
    <property type="match status" value="1"/>
</dbReference>
<dbReference type="SMART" id="SM00028">
    <property type="entry name" value="TPR"/>
    <property type="match status" value="6"/>
</dbReference>
<evidence type="ECO:0000256" key="1">
    <source>
        <dbReference type="ARBA" id="ARBA00004922"/>
    </source>
</evidence>
<evidence type="ECO:0000313" key="11">
    <source>
        <dbReference type="Proteomes" id="UP001206572"/>
    </source>
</evidence>
<proteinExistence type="inferred from homology"/>
<evidence type="ECO:0000256" key="2">
    <source>
        <dbReference type="ARBA" id="ARBA00005386"/>
    </source>
</evidence>
<accession>A0ABT2AM47</accession>
<dbReference type="Pfam" id="PF13431">
    <property type="entry name" value="TPR_17"/>
    <property type="match status" value="1"/>
</dbReference>
<evidence type="ECO:0000256" key="3">
    <source>
        <dbReference type="ARBA" id="ARBA00011970"/>
    </source>
</evidence>
<comment type="pathway">
    <text evidence="1">Protein modification; protein glycosylation.</text>
</comment>
<keyword evidence="6" id="KW-0677">Repeat</keyword>
<feature type="repeat" description="TPR" evidence="8">
    <location>
        <begin position="202"/>
        <end position="235"/>
    </location>
</feature>
<dbReference type="Pfam" id="PF13844">
    <property type="entry name" value="Glyco_transf_41"/>
    <property type="match status" value="2"/>
</dbReference>
<evidence type="ECO:0000256" key="4">
    <source>
        <dbReference type="ARBA" id="ARBA00022676"/>
    </source>
</evidence>
<evidence type="ECO:0000256" key="7">
    <source>
        <dbReference type="ARBA" id="ARBA00022803"/>
    </source>
</evidence>
<dbReference type="RefSeq" id="WP_258828348.1">
    <property type="nucleotide sequence ID" value="NZ_JANUHA010000008.1"/>
</dbReference>
<evidence type="ECO:0000256" key="8">
    <source>
        <dbReference type="PROSITE-ProRule" id="PRU00339"/>
    </source>
</evidence>